<dbReference type="InterPro" id="IPR013324">
    <property type="entry name" value="RNA_pol_sigma_r3/r4-like"/>
</dbReference>
<organism evidence="1 2">
    <name type="scientific">Limosilactobacillus reuteri</name>
    <name type="common">Lactobacillus reuteri</name>
    <dbReference type="NCBI Taxonomy" id="1598"/>
    <lineage>
        <taxon>Bacteria</taxon>
        <taxon>Bacillati</taxon>
        <taxon>Bacillota</taxon>
        <taxon>Bacilli</taxon>
        <taxon>Lactobacillales</taxon>
        <taxon>Lactobacillaceae</taxon>
        <taxon>Limosilactobacillus</taxon>
    </lineage>
</organism>
<dbReference type="Proteomes" id="UP000297521">
    <property type="component" value="Unassembled WGS sequence"/>
</dbReference>
<gene>
    <name evidence="1" type="ORF">E5F87_09775</name>
</gene>
<evidence type="ECO:0000313" key="1">
    <source>
        <dbReference type="EMBL" id="TGB09669.1"/>
    </source>
</evidence>
<reference evidence="1" key="1">
    <citation type="journal article" date="2019" name="Cell Metab.">
        <title>Nutrient sensing in CD11c cells alters the gut microbiome to regulate food intake and body mass.</title>
        <authorList>
            <person name="Chagwedera N.D."/>
            <person name="Ang Q.Y."/>
            <person name="Bisanz J.E."/>
            <person name="Leong Y.A."/>
            <person name="Ganeshan K."/>
            <person name="Cai J."/>
            <person name="Patterson A.D."/>
            <person name="Turnbaugh P.J."/>
            <person name="Chawla A."/>
        </authorList>
    </citation>
    <scope>NUCLEOTIDE SEQUENCE</scope>
    <source>
        <strain evidence="1">I8-5</strain>
    </source>
</reference>
<evidence type="ECO:0000313" key="2">
    <source>
        <dbReference type="Proteomes" id="UP000297521"/>
    </source>
</evidence>
<protein>
    <recommendedName>
        <fullName evidence="3">Sigma-70 family RNA polymerase sigma factor</fullName>
    </recommendedName>
</protein>
<proteinExistence type="predicted"/>
<name>A0AAX2SST7_LIMRT</name>
<dbReference type="SUPFAM" id="SSF88659">
    <property type="entry name" value="Sigma3 and sigma4 domains of RNA polymerase sigma factors"/>
    <property type="match status" value="1"/>
</dbReference>
<comment type="caution">
    <text evidence="1">The sequence shown here is derived from an EMBL/GenBank/DDBJ whole genome shotgun (WGS) entry which is preliminary data.</text>
</comment>
<sequence>MSEKLFDTSLKTYKERKTNVEKELSTEFFEEINRDDIKKNRTMMEGYSGWFSDRIAQYLVHSHDVETPKGADYPFYASDNDYYRTGIAKAILLTDNIGSWTDDISSREYEIQEKANKDAYLRRLFDEKNLNPNILRNFIKMGLHKDLRRLDMEEYSFILLRGLQKLQKIVWKGCKKESDKVLLKYFDGKRSIEEIASIYGVSRQNISKKITKICKNAIKRLHTEKGCAGFSGEVDNQKSA</sequence>
<accession>A0AAX2SST7</accession>
<reference evidence="1" key="2">
    <citation type="submission" date="2019-04" db="EMBL/GenBank/DDBJ databases">
        <authorList>
            <person name="Bisanz J.E."/>
            <person name="Chagwedera N.D."/>
            <person name="Chawla A."/>
            <person name="Turnbaugh P.J."/>
        </authorList>
    </citation>
    <scope>NUCLEOTIDE SEQUENCE</scope>
    <source>
        <strain evidence="1">I8-5</strain>
    </source>
</reference>
<dbReference type="RefSeq" id="WP_135350292.1">
    <property type="nucleotide sequence ID" value="NZ_SRKR01000021.1"/>
</dbReference>
<dbReference type="AlphaFoldDB" id="A0AAX2SST7"/>
<dbReference type="EMBL" id="SRKR01000021">
    <property type="protein sequence ID" value="TGB09669.1"/>
    <property type="molecule type" value="Genomic_DNA"/>
</dbReference>
<evidence type="ECO:0008006" key="3">
    <source>
        <dbReference type="Google" id="ProtNLM"/>
    </source>
</evidence>